<protein>
    <submittedName>
        <fullName evidence="1">Uncharacterized protein</fullName>
    </submittedName>
</protein>
<dbReference type="EMBL" id="JACIFF010000009">
    <property type="protein sequence ID" value="MBB4080809.1"/>
    <property type="molecule type" value="Genomic_DNA"/>
</dbReference>
<evidence type="ECO:0000313" key="2">
    <source>
        <dbReference type="Proteomes" id="UP000576209"/>
    </source>
</evidence>
<sequence length="132" mass="15416">MRSILFFLALIIGAQLNSQLNSESIDTFPATGQIDHEFTYDKLGQDKNVLQLLNNLKVDVIFLLSHNKLDWETYKLKSNESLRLLDTNVGVYYARIYTSKYFKNFSLQKGHNYVITFDAEINKYVFKVVMFD</sequence>
<dbReference type="AlphaFoldDB" id="A0A840EG71"/>
<name>A0A840EG71_9BACT</name>
<gene>
    <name evidence="1" type="ORF">GGR28_003444</name>
</gene>
<proteinExistence type="predicted"/>
<comment type="caution">
    <text evidence="1">The sequence shown here is derived from an EMBL/GenBank/DDBJ whole genome shotgun (WGS) entry which is preliminary data.</text>
</comment>
<dbReference type="RefSeq" id="WP_183497028.1">
    <property type="nucleotide sequence ID" value="NZ_JACIFF010000009.1"/>
</dbReference>
<accession>A0A840EG71</accession>
<reference evidence="1 2" key="1">
    <citation type="submission" date="2020-08" db="EMBL/GenBank/DDBJ databases">
        <title>Genomic Encyclopedia of Type Strains, Phase IV (KMG-IV): sequencing the most valuable type-strain genomes for metagenomic binning, comparative biology and taxonomic classification.</title>
        <authorList>
            <person name="Goeker M."/>
        </authorList>
    </citation>
    <scope>NUCLEOTIDE SEQUENCE [LARGE SCALE GENOMIC DNA]</scope>
    <source>
        <strain evidence="1 2">DSM 105137</strain>
    </source>
</reference>
<evidence type="ECO:0000313" key="1">
    <source>
        <dbReference type="EMBL" id="MBB4080809.1"/>
    </source>
</evidence>
<keyword evidence="2" id="KW-1185">Reference proteome</keyword>
<organism evidence="1 2">
    <name type="scientific">Neolewinella aquimaris</name>
    <dbReference type="NCBI Taxonomy" id="1835722"/>
    <lineage>
        <taxon>Bacteria</taxon>
        <taxon>Pseudomonadati</taxon>
        <taxon>Bacteroidota</taxon>
        <taxon>Saprospiria</taxon>
        <taxon>Saprospirales</taxon>
        <taxon>Lewinellaceae</taxon>
        <taxon>Neolewinella</taxon>
    </lineage>
</organism>
<dbReference type="Proteomes" id="UP000576209">
    <property type="component" value="Unassembled WGS sequence"/>
</dbReference>